<dbReference type="RefSeq" id="WP_142813715.1">
    <property type="nucleotide sequence ID" value="NZ_CP036282.1"/>
</dbReference>
<evidence type="ECO:0000256" key="2">
    <source>
        <dbReference type="ARBA" id="ARBA00022801"/>
    </source>
</evidence>
<keyword evidence="5" id="KW-1185">Reference proteome</keyword>
<dbReference type="Gene3D" id="3.10.450.30">
    <property type="entry name" value="Microbial ribonucleases"/>
    <property type="match status" value="1"/>
</dbReference>
<evidence type="ECO:0000256" key="3">
    <source>
        <dbReference type="SAM" id="Phobius"/>
    </source>
</evidence>
<keyword evidence="3" id="KW-0812">Transmembrane</keyword>
<gene>
    <name evidence="4" type="ORF">EXZ61_20125</name>
</gene>
<dbReference type="InterPro" id="IPR016191">
    <property type="entry name" value="Ribonuclease/ribotoxin"/>
</dbReference>
<reference evidence="5" key="2">
    <citation type="journal article" date="2020" name="Int. J. Syst. Evol. Microbiol.">
        <title>Genomic insights into a novel species Rhodoferax aquaticus sp. nov., isolated from freshwater.</title>
        <authorList>
            <person name="Li T."/>
            <person name="Zhuo Y."/>
            <person name="Jin C.Z."/>
            <person name="Wu X."/>
            <person name="Ko S.R."/>
            <person name="Jin F.J."/>
            <person name="Ahn C.Y."/>
            <person name="Oh H.M."/>
            <person name="Lee H.G."/>
            <person name="Jin L."/>
        </authorList>
    </citation>
    <scope>NUCLEOTIDE SEQUENCE [LARGE SCALE GENOMIC DNA]</scope>
    <source>
        <strain evidence="5">Gr-4</strain>
    </source>
</reference>
<name>A0A515EUD2_9BURK</name>
<dbReference type="AlphaFoldDB" id="A0A515EUD2"/>
<dbReference type="KEGG" id="rhg:EXZ61_20125"/>
<keyword evidence="2" id="KW-0378">Hydrolase</keyword>
<organism evidence="4 5">
    <name type="scientific">Rhodoferax aquaticus</name>
    <dbReference type="NCBI Taxonomy" id="2527691"/>
    <lineage>
        <taxon>Bacteria</taxon>
        <taxon>Pseudomonadati</taxon>
        <taxon>Pseudomonadota</taxon>
        <taxon>Betaproteobacteria</taxon>
        <taxon>Burkholderiales</taxon>
        <taxon>Comamonadaceae</taxon>
        <taxon>Rhodoferax</taxon>
    </lineage>
</organism>
<proteinExistence type="predicted"/>
<dbReference type="SUPFAM" id="SSF53933">
    <property type="entry name" value="Microbial ribonucleases"/>
    <property type="match status" value="1"/>
</dbReference>
<dbReference type="CDD" id="cd00607">
    <property type="entry name" value="RNase_Sa"/>
    <property type="match status" value="1"/>
</dbReference>
<evidence type="ECO:0000313" key="5">
    <source>
        <dbReference type="Proteomes" id="UP000317365"/>
    </source>
</evidence>
<feature type="transmembrane region" description="Helical" evidence="3">
    <location>
        <begin position="26"/>
        <end position="44"/>
    </location>
</feature>
<keyword evidence="1" id="KW-0540">Nuclease</keyword>
<dbReference type="InterPro" id="IPR000026">
    <property type="entry name" value="N1-like"/>
</dbReference>
<sequence>MTLAAWWFFALPRVSLKEIALRKLVFKSVLTYLLCIAAACFGLAHAKDNNAFWKDEAIALSAMPLQGQQTYQLILSGGPFPYEKDGTVFGNRERLLPSQKRGFYLEYTVKTPGASNRGARRIVCGGPRTKPEACFYTADHYASFRKIVP</sequence>
<dbReference type="Pfam" id="PF00545">
    <property type="entry name" value="Ribonuclease"/>
    <property type="match status" value="1"/>
</dbReference>
<dbReference type="GO" id="GO:0004521">
    <property type="term" value="F:RNA endonuclease activity"/>
    <property type="evidence" value="ECO:0007669"/>
    <property type="project" value="InterPro"/>
</dbReference>
<protein>
    <submittedName>
        <fullName evidence="4">Uncharacterized protein</fullName>
    </submittedName>
</protein>
<accession>A0A515EUD2</accession>
<dbReference type="Proteomes" id="UP000317365">
    <property type="component" value="Chromosome"/>
</dbReference>
<dbReference type="GO" id="GO:0016787">
    <property type="term" value="F:hydrolase activity"/>
    <property type="evidence" value="ECO:0007669"/>
    <property type="project" value="UniProtKB-KW"/>
</dbReference>
<reference evidence="5" key="1">
    <citation type="submission" date="2019-02" db="EMBL/GenBank/DDBJ databases">
        <title>Complete genome sequence of Rhodoferax sp. Gr-4.</title>
        <authorList>
            <person name="Jin L."/>
        </authorList>
    </citation>
    <scope>NUCLEOTIDE SEQUENCE [LARGE SCALE GENOMIC DNA]</scope>
    <source>
        <strain evidence="5">Gr-4</strain>
    </source>
</reference>
<dbReference type="EMBL" id="CP036282">
    <property type="protein sequence ID" value="QDL56276.1"/>
    <property type="molecule type" value="Genomic_DNA"/>
</dbReference>
<evidence type="ECO:0000313" key="4">
    <source>
        <dbReference type="EMBL" id="QDL56276.1"/>
    </source>
</evidence>
<keyword evidence="3" id="KW-0472">Membrane</keyword>
<keyword evidence="3" id="KW-1133">Transmembrane helix</keyword>
<evidence type="ECO:0000256" key="1">
    <source>
        <dbReference type="ARBA" id="ARBA00022722"/>
    </source>
</evidence>
<dbReference type="GO" id="GO:0003723">
    <property type="term" value="F:RNA binding"/>
    <property type="evidence" value="ECO:0007669"/>
    <property type="project" value="InterPro"/>
</dbReference>